<evidence type="ECO:0000256" key="1">
    <source>
        <dbReference type="ARBA" id="ARBA00004442"/>
    </source>
</evidence>
<accession>A0A1H3ZBH6</accession>
<gene>
    <name evidence="7" type="ORF">SAMN05216562_2291</name>
</gene>
<sequence>MKTLSTALLLALLFSFSSAVAEEISVRVHNLPAEGSLVLQVYNNADTFGDFRNPVREVRYTIQPDDTYVIADVPAGTVAVLAYLDKNDNRTLDKNFIGIPLEPLGLSNDYQPKGPPSFQRAAITVQPGQATNVDIRLYDVLGESGQWGVGLGVIGRSSPYVGSDTTVIQVIPAITYFGERLQWVGPQLRYGLLGSGKLRLALSASYRLGAYEEDDADILEGLGDRDATLMGGLGLVYEGPAGTEFEVLYEHDVLDRIGGGAAAISVFRGFQFGNLRLVPELGINWLSSDLADYDYGVPESAAIPGRPAYAVGSSYTIEIGVGGLLELSENWRAALSVAVEQLDSEIRDSPIVGDDRVVSGFAAITYTF</sequence>
<feature type="signal peptide" evidence="6">
    <location>
        <begin position="1"/>
        <end position="21"/>
    </location>
</feature>
<dbReference type="Pfam" id="PF06629">
    <property type="entry name" value="MipA"/>
    <property type="match status" value="1"/>
</dbReference>
<dbReference type="InterPro" id="IPR010583">
    <property type="entry name" value="MipA"/>
</dbReference>
<protein>
    <submittedName>
        <fullName evidence="7">Outer membrane protein</fullName>
    </submittedName>
</protein>
<dbReference type="RefSeq" id="WP_091388312.1">
    <property type="nucleotide sequence ID" value="NZ_FNQO01000002.1"/>
</dbReference>
<evidence type="ECO:0000313" key="8">
    <source>
        <dbReference type="Proteomes" id="UP000198658"/>
    </source>
</evidence>
<keyword evidence="3 6" id="KW-0732">Signal</keyword>
<evidence type="ECO:0000256" key="3">
    <source>
        <dbReference type="ARBA" id="ARBA00022729"/>
    </source>
</evidence>
<evidence type="ECO:0000313" key="7">
    <source>
        <dbReference type="EMBL" id="SEA20868.1"/>
    </source>
</evidence>
<dbReference type="GO" id="GO:0009279">
    <property type="term" value="C:cell outer membrane"/>
    <property type="evidence" value="ECO:0007669"/>
    <property type="project" value="UniProtKB-SubCell"/>
</dbReference>
<dbReference type="EMBL" id="FNQO01000002">
    <property type="protein sequence ID" value="SEA20868.1"/>
    <property type="molecule type" value="Genomic_DNA"/>
</dbReference>
<keyword evidence="8" id="KW-1185">Reference proteome</keyword>
<dbReference type="GO" id="GO:0009252">
    <property type="term" value="P:peptidoglycan biosynthetic process"/>
    <property type="evidence" value="ECO:0007669"/>
    <property type="project" value="TreeGrafter"/>
</dbReference>
<dbReference type="OrthoDB" id="5295915at2"/>
<dbReference type="InterPro" id="IPR018673">
    <property type="entry name" value="DUF2141"/>
</dbReference>
<organism evidence="7 8">
    <name type="scientific">Microbulbifer marinus</name>
    <dbReference type="NCBI Taxonomy" id="658218"/>
    <lineage>
        <taxon>Bacteria</taxon>
        <taxon>Pseudomonadati</taxon>
        <taxon>Pseudomonadota</taxon>
        <taxon>Gammaproteobacteria</taxon>
        <taxon>Cellvibrionales</taxon>
        <taxon>Microbulbiferaceae</taxon>
        <taxon>Microbulbifer</taxon>
    </lineage>
</organism>
<comment type="similarity">
    <text evidence="2">Belongs to the MipA/OmpV family.</text>
</comment>
<comment type="subcellular location">
    <subcellularLocation>
        <location evidence="1">Cell outer membrane</location>
    </subcellularLocation>
</comment>
<dbReference type="PANTHER" id="PTHR38776">
    <property type="entry name" value="MLTA-INTERACTING PROTEIN-RELATED"/>
    <property type="match status" value="1"/>
</dbReference>
<feature type="chain" id="PRO_5011708119" evidence="6">
    <location>
        <begin position="22"/>
        <end position="368"/>
    </location>
</feature>
<dbReference type="Pfam" id="PF09912">
    <property type="entry name" value="DUF2141"/>
    <property type="match status" value="1"/>
</dbReference>
<dbReference type="PANTHER" id="PTHR38776:SF1">
    <property type="entry name" value="MLTA-INTERACTING PROTEIN-RELATED"/>
    <property type="match status" value="1"/>
</dbReference>
<name>A0A1H3ZBH6_9GAMM</name>
<dbReference type="Proteomes" id="UP000198658">
    <property type="component" value="Unassembled WGS sequence"/>
</dbReference>
<evidence type="ECO:0000256" key="5">
    <source>
        <dbReference type="ARBA" id="ARBA00023237"/>
    </source>
</evidence>
<evidence type="ECO:0000256" key="2">
    <source>
        <dbReference type="ARBA" id="ARBA00005722"/>
    </source>
</evidence>
<keyword evidence="4" id="KW-0472">Membrane</keyword>
<evidence type="ECO:0000256" key="6">
    <source>
        <dbReference type="SAM" id="SignalP"/>
    </source>
</evidence>
<reference evidence="8" key="1">
    <citation type="submission" date="2016-10" db="EMBL/GenBank/DDBJ databases">
        <authorList>
            <person name="Varghese N."/>
            <person name="Submissions S."/>
        </authorList>
    </citation>
    <scope>NUCLEOTIDE SEQUENCE [LARGE SCALE GENOMIC DNA]</scope>
    <source>
        <strain evidence="8">CGMCC 1.10657</strain>
    </source>
</reference>
<dbReference type="AlphaFoldDB" id="A0A1H3ZBH6"/>
<proteinExistence type="inferred from homology"/>
<keyword evidence="5" id="KW-0998">Cell outer membrane</keyword>
<evidence type="ECO:0000256" key="4">
    <source>
        <dbReference type="ARBA" id="ARBA00023136"/>
    </source>
</evidence>